<name>A0ABR4PRU3_9HELO</name>
<comment type="caution">
    <text evidence="6">The sequence shown here is derived from an EMBL/GenBank/DDBJ whole genome shotgun (WGS) entry which is preliminary data.</text>
</comment>
<organism evidence="6 7">
    <name type="scientific">Phlyctema vagabunda</name>
    <dbReference type="NCBI Taxonomy" id="108571"/>
    <lineage>
        <taxon>Eukaryota</taxon>
        <taxon>Fungi</taxon>
        <taxon>Dikarya</taxon>
        <taxon>Ascomycota</taxon>
        <taxon>Pezizomycotina</taxon>
        <taxon>Leotiomycetes</taxon>
        <taxon>Helotiales</taxon>
        <taxon>Dermateaceae</taxon>
        <taxon>Phlyctema</taxon>
    </lineage>
</organism>
<evidence type="ECO:0000256" key="2">
    <source>
        <dbReference type="ARBA" id="ARBA00022692"/>
    </source>
</evidence>
<accession>A0ABR4PRU3</accession>
<evidence type="ECO:0000256" key="4">
    <source>
        <dbReference type="ARBA" id="ARBA00023136"/>
    </source>
</evidence>
<dbReference type="Pfam" id="PF07690">
    <property type="entry name" value="MFS_1"/>
    <property type="match status" value="1"/>
</dbReference>
<keyword evidence="4 5" id="KW-0472">Membrane</keyword>
<comment type="subcellular location">
    <subcellularLocation>
        <location evidence="1">Membrane</location>
        <topology evidence="1">Multi-pass membrane protein</topology>
    </subcellularLocation>
</comment>
<gene>
    <name evidence="6" type="ORF">PVAG01_02852</name>
</gene>
<feature type="transmembrane region" description="Helical" evidence="5">
    <location>
        <begin position="168"/>
        <end position="192"/>
    </location>
</feature>
<dbReference type="Gene3D" id="1.20.1250.20">
    <property type="entry name" value="MFS general substrate transporter like domains"/>
    <property type="match status" value="1"/>
</dbReference>
<feature type="transmembrane region" description="Helical" evidence="5">
    <location>
        <begin position="37"/>
        <end position="61"/>
    </location>
</feature>
<feature type="transmembrane region" description="Helical" evidence="5">
    <location>
        <begin position="293"/>
        <end position="317"/>
    </location>
</feature>
<feature type="transmembrane region" description="Helical" evidence="5">
    <location>
        <begin position="368"/>
        <end position="387"/>
    </location>
</feature>
<evidence type="ECO:0000313" key="7">
    <source>
        <dbReference type="Proteomes" id="UP001629113"/>
    </source>
</evidence>
<evidence type="ECO:0000256" key="5">
    <source>
        <dbReference type="SAM" id="Phobius"/>
    </source>
</evidence>
<evidence type="ECO:0000256" key="1">
    <source>
        <dbReference type="ARBA" id="ARBA00004141"/>
    </source>
</evidence>
<dbReference type="SUPFAM" id="SSF103473">
    <property type="entry name" value="MFS general substrate transporter"/>
    <property type="match status" value="1"/>
</dbReference>
<proteinExistence type="predicted"/>
<keyword evidence="7" id="KW-1185">Reference proteome</keyword>
<feature type="transmembrane region" description="Helical" evidence="5">
    <location>
        <begin position="229"/>
        <end position="251"/>
    </location>
</feature>
<dbReference type="InterPro" id="IPR036259">
    <property type="entry name" value="MFS_trans_sf"/>
</dbReference>
<feature type="transmembrane region" description="Helical" evidence="5">
    <location>
        <begin position="329"/>
        <end position="347"/>
    </location>
</feature>
<keyword evidence="2 5" id="KW-0812">Transmembrane</keyword>
<feature type="transmembrane region" description="Helical" evidence="5">
    <location>
        <begin position="461"/>
        <end position="481"/>
    </location>
</feature>
<evidence type="ECO:0000313" key="6">
    <source>
        <dbReference type="EMBL" id="KAL3426061.1"/>
    </source>
</evidence>
<keyword evidence="3 5" id="KW-1133">Transmembrane helix</keyword>
<sequence>MEIPSDGDDLIPEDVPLFVDEPRDTDGPSQGAHNAPAVFTLFLFFMGLHFLIAFCEMILVAPSIKIYENSLCVAYYLVHDPSVIGPGDIIEESLCKITEVQVSLATIRGWKSLYDTIPVLLLAIPYGKLGDRYGHRKIMSLSLVGLAGSLCEIFVVCAFPRVFPLELIWLSSIILLFGGGFYPFAANMWAMASEAIPPERRSVTFYYMFSAFYVAELVASFIASVTIDISPWIPCGLAFASLFVCLFLLWAMPDPRHSGHYLRNKDDTEVARTESTKQVLADGIKAALTNRNILLTLPVFLVGTLRYTTLNVLIQYASVRFGMKLSKGATFYTEAAVVTIFLFMFLVPRSSDYIRTRYGVRSQKIDLVLARTSVTLLCTGALLLGLAPTAELIPIGLFFFSAGFGSKVSALSLVSYWISDSSKATLFAGIAVLENIGHAIGDPSMHQLLAAAFRLPPVWLALPFFVAASIYSLAIISTLFIKLDRDVESDRRVD</sequence>
<feature type="transmembrane region" description="Helical" evidence="5">
    <location>
        <begin position="424"/>
        <end position="441"/>
    </location>
</feature>
<protein>
    <submittedName>
        <fullName evidence="6">MFS multidrug transporter</fullName>
    </submittedName>
</protein>
<dbReference type="Proteomes" id="UP001629113">
    <property type="component" value="Unassembled WGS sequence"/>
</dbReference>
<evidence type="ECO:0000256" key="3">
    <source>
        <dbReference type="ARBA" id="ARBA00022989"/>
    </source>
</evidence>
<feature type="transmembrane region" description="Helical" evidence="5">
    <location>
        <begin position="204"/>
        <end position="223"/>
    </location>
</feature>
<dbReference type="PANTHER" id="PTHR23507">
    <property type="entry name" value="ZGC:174356"/>
    <property type="match status" value="1"/>
</dbReference>
<dbReference type="EMBL" id="JBFCZG010000002">
    <property type="protein sequence ID" value="KAL3426061.1"/>
    <property type="molecule type" value="Genomic_DNA"/>
</dbReference>
<feature type="transmembrane region" description="Helical" evidence="5">
    <location>
        <begin position="393"/>
        <end position="417"/>
    </location>
</feature>
<dbReference type="PANTHER" id="PTHR23507:SF1">
    <property type="entry name" value="FI18259P1-RELATED"/>
    <property type="match status" value="1"/>
</dbReference>
<reference evidence="6 7" key="1">
    <citation type="submission" date="2024-06" db="EMBL/GenBank/DDBJ databases">
        <title>Complete genome of Phlyctema vagabunda strain 19-DSS-EL-015.</title>
        <authorList>
            <person name="Fiorenzani C."/>
        </authorList>
    </citation>
    <scope>NUCLEOTIDE SEQUENCE [LARGE SCALE GENOMIC DNA]</scope>
    <source>
        <strain evidence="6 7">19-DSS-EL-015</strain>
    </source>
</reference>
<feature type="transmembrane region" description="Helical" evidence="5">
    <location>
        <begin position="138"/>
        <end position="162"/>
    </location>
</feature>
<dbReference type="InterPro" id="IPR011701">
    <property type="entry name" value="MFS"/>
</dbReference>